<accession>A0A843BEQ4</accession>
<dbReference type="EMBL" id="JABBCQ020000016">
    <property type="protein sequence ID" value="MBI1626237.1"/>
    <property type="molecule type" value="Genomic_DNA"/>
</dbReference>
<dbReference type="Proteomes" id="UP000530032">
    <property type="component" value="Unassembled WGS sequence"/>
</dbReference>
<feature type="chain" id="PRO_5032958833" description="PilC beta-propeller domain-containing protein" evidence="1">
    <location>
        <begin position="42"/>
        <end position="1152"/>
    </location>
</feature>
<comment type="caution">
    <text evidence="2">The sequence shown here is derived from an EMBL/GenBank/DDBJ whole genome shotgun (WGS) entry which is preliminary data.</text>
</comment>
<proteinExistence type="predicted"/>
<reference evidence="2" key="1">
    <citation type="submission" date="2020-12" db="EMBL/GenBank/DDBJ databases">
        <title>Comamonas sp. nov., isolated from stream water.</title>
        <authorList>
            <person name="Park K.-H."/>
        </authorList>
    </citation>
    <scope>NUCLEOTIDE SEQUENCE</scope>
    <source>
        <strain evidence="2">EJ-4</strain>
    </source>
</reference>
<protein>
    <recommendedName>
        <fullName evidence="4">PilC beta-propeller domain-containing protein</fullName>
    </recommendedName>
</protein>
<organism evidence="2 3">
    <name type="scientific">Comamonas suwonensis</name>
    <dbReference type="NCBI Taxonomy" id="2606214"/>
    <lineage>
        <taxon>Bacteria</taxon>
        <taxon>Pseudomonadati</taxon>
        <taxon>Pseudomonadota</taxon>
        <taxon>Betaproteobacteria</taxon>
        <taxon>Burkholderiales</taxon>
        <taxon>Comamonadaceae</taxon>
        <taxon>Comamonas</taxon>
    </lineage>
</organism>
<dbReference type="Gene3D" id="3.40.50.410">
    <property type="entry name" value="von Willebrand factor, type A domain"/>
    <property type="match status" value="1"/>
</dbReference>
<keyword evidence="3" id="KW-1185">Reference proteome</keyword>
<evidence type="ECO:0000256" key="1">
    <source>
        <dbReference type="SAM" id="SignalP"/>
    </source>
</evidence>
<evidence type="ECO:0000313" key="2">
    <source>
        <dbReference type="EMBL" id="MBI1626237.1"/>
    </source>
</evidence>
<dbReference type="AlphaFoldDB" id="A0A843BEQ4"/>
<evidence type="ECO:0000313" key="3">
    <source>
        <dbReference type="Proteomes" id="UP000530032"/>
    </source>
</evidence>
<feature type="signal peptide" evidence="1">
    <location>
        <begin position="1"/>
        <end position="41"/>
    </location>
</feature>
<name>A0A843BEQ4_9BURK</name>
<sequence length="1152" mass="116810">MYFQKVFAMNPSPHKPRTTASACASALFLATMVLHVPVADAAAVSARPQIVFALGNSESLDGTLSGAIMTGSGMLDSDTSLKSLSASSSPVNYAVPAGFVPPKQAAVAGQAPYTVKVGGTWYDNGASRLNVAKAGIADTLNKYLPTMDFSLVTYQTSGSSLYTTWAYHMSPVGGFKFTNTQVPPLRYVANPCYTGTSTSAGLSATVASNCTAFASLYNAAAAPGGIYANRYIQVSSSADDASVNDVLYASNLSALWVSYGTVKTGNGITVTPPNTNTPYTAYGLGNYNNGGVLVSYSNSLPSGIGGTSPTNAGYVPFSSQVMYVQRGFGYGGSQSATTGTTAVAMTGLSANPTTAQITTAYNQFKPLLEPETNVLATGEIKAIAGQAATAGLMVGAGNALAGLPATCAGQYVILLTDGLPTMSLDSKAWPPLGSESGSGYGVYATFAGMPANASYGLRDGSSSTLPAGSFVPGGSNNQALIDTIAKITDLHTRGIKTYVVGLGAGVDATQNPAANATLNAMAIAGGTAQQYPASDIPSFQAALAAIAQQIYTSVQVSAPVAPGSVSSGSKVYIATSKNQSGGIGGHIDAYTSDASGQATGSSLWDAGSPSLMSAAVRRDNLWSTQSTPASAPAGSGALAKLADMGTATSADYDAAAFAWTASTCVPTLRHLLAYTFNPTYGTLGDTGSGGMSFPTAIGGCSYLAGREPNWMMGSMSPNNDVHYLGAPGSASLLSLPGYTAFAANNKGRAGVVLATSNDGILYGLDASTGDMDWGWMPRPFVSQLSQYTTLISKQLFDGGFRVVDAVDTPLATATASNWASYVVGTAQGGAYHYALKLSSNASGSATTPPRPAEQAWGISIPGGSSPQMQEPLVVNIGTQQYALFVVNTTSGTTTTSSLYEVNVATGKPMPSATLSASLPFVANSAMSFDAMTGTLWLGDAAGGVWSLNISGMPTLDTATALKLGTTSPAQPVNYVGYGESGGLPYIWAATSDKITMFAQTGGTSSAAWASKGGASPQGYRNGSAVASTVVRPLQLNGLVSAAPVLANGVLVVPVFVPPPANTCGVGTGYYQLFDLASGSDPKIPVTYKGLIVSNGLISLGAGSPLTPSLHGSKNGIIGLPGTNAPAAPGASQLGPINFGGKPLSRAVLWRQR</sequence>
<evidence type="ECO:0008006" key="4">
    <source>
        <dbReference type="Google" id="ProtNLM"/>
    </source>
</evidence>
<dbReference type="RefSeq" id="WP_198461566.1">
    <property type="nucleotide sequence ID" value="NZ_JABBCQ020000016.1"/>
</dbReference>
<keyword evidence="1" id="KW-0732">Signal</keyword>
<gene>
    <name evidence="2" type="ORF">HF327_017235</name>
</gene>
<dbReference type="InterPro" id="IPR036465">
    <property type="entry name" value="vWFA_dom_sf"/>
</dbReference>